<dbReference type="InterPro" id="IPR043128">
    <property type="entry name" value="Rev_trsase/Diguanyl_cyclase"/>
</dbReference>
<dbReference type="NCBIfam" id="TIGR00254">
    <property type="entry name" value="GGDEF"/>
    <property type="match status" value="1"/>
</dbReference>
<dbReference type="EMBL" id="VUMX01000017">
    <property type="protein sequence ID" value="MST87358.1"/>
    <property type="molecule type" value="Genomic_DNA"/>
</dbReference>
<dbReference type="SMART" id="SM00267">
    <property type="entry name" value="GGDEF"/>
    <property type="match status" value="1"/>
</dbReference>
<evidence type="ECO:0000313" key="4">
    <source>
        <dbReference type="Proteomes" id="UP000438120"/>
    </source>
</evidence>
<dbReference type="Gene3D" id="3.30.70.270">
    <property type="match status" value="1"/>
</dbReference>
<dbReference type="CDD" id="cd01949">
    <property type="entry name" value="GGDEF"/>
    <property type="match status" value="1"/>
</dbReference>
<dbReference type="SUPFAM" id="SSF55785">
    <property type="entry name" value="PYP-like sensor domain (PAS domain)"/>
    <property type="match status" value="1"/>
</dbReference>
<dbReference type="Gene3D" id="3.30.450.20">
    <property type="entry name" value="PAS domain"/>
    <property type="match status" value="1"/>
</dbReference>
<evidence type="ECO:0000259" key="2">
    <source>
        <dbReference type="PROSITE" id="PS50887"/>
    </source>
</evidence>
<name>A0A6A8MEY7_9LACO</name>
<dbReference type="RefSeq" id="WP_154548970.1">
    <property type="nucleotide sequence ID" value="NZ_VUMX01000017.1"/>
</dbReference>
<dbReference type="CDD" id="cd01948">
    <property type="entry name" value="EAL"/>
    <property type="match status" value="1"/>
</dbReference>
<dbReference type="PANTHER" id="PTHR33121">
    <property type="entry name" value="CYCLIC DI-GMP PHOSPHODIESTERASE PDEF"/>
    <property type="match status" value="1"/>
</dbReference>
<dbReference type="InterPro" id="IPR035919">
    <property type="entry name" value="EAL_sf"/>
</dbReference>
<sequence>MPEYQFQPSERRQYETLPIPLGIYQVVNGKTRTLLVSDQLCQLMGMSREELVKSFNDNMFAYVHPADIGKLSYYSEQLHLQGNKFSYNIFYLLRNARTGRYQHVHTIGRVKTMADGSVVAFLFYENLDHDDQEMSESRKAYAKKSQDVINTDELTGLPNSHFIDKFALEKVAELRESGGEPVAVLVNISNMKGYNNQFGQTNGSHLLAAVANRLSIAFPSQLVARWKGDRFIVFTLADGLAQTLAKLHRDFRDLVDGDAADISFGVYAIQEGDTMQQIIDRSSFAMSQIGEDRRLYVMKYDQAAEARNLSENYFLDHLQEAMDKHWIQVFFQPIYDNHTGKVSDYEALARWIDPQRGLVGPGQFIPVIEKRHLTHYLDRYMLIEVLKKLRAWKANGVPLHPVSINLSHEDFEWPQMVADIQSQVQKYGIDPSLISIEITERDLCGDMTLLQEKMSQLHEAGFDFWMDDFGSGYSSLNSLYEYRFDLLKLDMKFVQHLDQNNGINRKLLASLVQMAMKMGLRTLCEGVETEEEYSFVKEIGVDKTQGFLLAKPQPLDEFARPVPLAELRKLVQEEIDN</sequence>
<dbReference type="Proteomes" id="UP000438120">
    <property type="component" value="Unassembled WGS sequence"/>
</dbReference>
<feature type="domain" description="EAL" evidence="1">
    <location>
        <begin position="311"/>
        <end position="566"/>
    </location>
</feature>
<reference evidence="3 4" key="1">
    <citation type="submission" date="2019-08" db="EMBL/GenBank/DDBJ databases">
        <title>In-depth cultivation of the pig gut microbiome towards novel bacterial diversity and tailored functional studies.</title>
        <authorList>
            <person name="Wylensek D."/>
            <person name="Hitch T.C.A."/>
            <person name="Clavel T."/>
        </authorList>
    </citation>
    <scope>NUCLEOTIDE SEQUENCE [LARGE SCALE GENOMIC DNA]</scope>
    <source>
        <strain evidence="3 4">Bifido-178-WT-2B</strain>
    </source>
</reference>
<accession>A0A6A8MEY7</accession>
<dbReference type="InterPro" id="IPR000014">
    <property type="entry name" value="PAS"/>
</dbReference>
<dbReference type="PANTHER" id="PTHR33121:SF70">
    <property type="entry name" value="SIGNALING PROTEIN YKOW"/>
    <property type="match status" value="1"/>
</dbReference>
<evidence type="ECO:0000313" key="3">
    <source>
        <dbReference type="EMBL" id="MST87358.1"/>
    </source>
</evidence>
<dbReference type="OrthoDB" id="8731447at2"/>
<dbReference type="Pfam" id="PF08447">
    <property type="entry name" value="PAS_3"/>
    <property type="match status" value="1"/>
</dbReference>
<dbReference type="Gene3D" id="3.20.20.450">
    <property type="entry name" value="EAL domain"/>
    <property type="match status" value="1"/>
</dbReference>
<dbReference type="SUPFAM" id="SSF55073">
    <property type="entry name" value="Nucleotide cyclase"/>
    <property type="match status" value="1"/>
</dbReference>
<dbReference type="InterPro" id="IPR029787">
    <property type="entry name" value="Nucleotide_cyclase"/>
</dbReference>
<dbReference type="Pfam" id="PF00563">
    <property type="entry name" value="EAL"/>
    <property type="match status" value="1"/>
</dbReference>
<dbReference type="InterPro" id="IPR001633">
    <property type="entry name" value="EAL_dom"/>
</dbReference>
<evidence type="ECO:0000259" key="1">
    <source>
        <dbReference type="PROSITE" id="PS50883"/>
    </source>
</evidence>
<protein>
    <submittedName>
        <fullName evidence="3">EAL domain-containing protein</fullName>
    </submittedName>
</protein>
<dbReference type="CDD" id="cd00130">
    <property type="entry name" value="PAS"/>
    <property type="match status" value="1"/>
</dbReference>
<feature type="domain" description="GGDEF" evidence="2">
    <location>
        <begin position="179"/>
        <end position="302"/>
    </location>
</feature>
<dbReference type="GO" id="GO:0071111">
    <property type="term" value="F:cyclic-guanylate-specific phosphodiesterase activity"/>
    <property type="evidence" value="ECO:0007669"/>
    <property type="project" value="InterPro"/>
</dbReference>
<dbReference type="PROSITE" id="PS50883">
    <property type="entry name" value="EAL"/>
    <property type="match status" value="1"/>
</dbReference>
<dbReference type="SMART" id="SM00052">
    <property type="entry name" value="EAL"/>
    <property type="match status" value="1"/>
</dbReference>
<organism evidence="3 4">
    <name type="scientific">Lactobacillus porci</name>
    <dbReference type="NCBI Taxonomy" id="2012477"/>
    <lineage>
        <taxon>Bacteria</taxon>
        <taxon>Bacillati</taxon>
        <taxon>Bacillota</taxon>
        <taxon>Bacilli</taxon>
        <taxon>Lactobacillales</taxon>
        <taxon>Lactobacillaceae</taxon>
        <taxon>Lactobacillus</taxon>
    </lineage>
</organism>
<dbReference type="InterPro" id="IPR050706">
    <property type="entry name" value="Cyclic-di-GMP_PDE-like"/>
</dbReference>
<dbReference type="InterPro" id="IPR000160">
    <property type="entry name" value="GGDEF_dom"/>
</dbReference>
<proteinExistence type="predicted"/>
<dbReference type="AlphaFoldDB" id="A0A6A8MEY7"/>
<gene>
    <name evidence="3" type="ORF">FYJ62_06865</name>
</gene>
<dbReference type="InterPro" id="IPR013655">
    <property type="entry name" value="PAS_fold_3"/>
</dbReference>
<dbReference type="SUPFAM" id="SSF141868">
    <property type="entry name" value="EAL domain-like"/>
    <property type="match status" value="1"/>
</dbReference>
<dbReference type="InterPro" id="IPR035965">
    <property type="entry name" value="PAS-like_dom_sf"/>
</dbReference>
<dbReference type="PROSITE" id="PS50887">
    <property type="entry name" value="GGDEF"/>
    <property type="match status" value="1"/>
</dbReference>
<keyword evidence="4" id="KW-1185">Reference proteome</keyword>
<comment type="caution">
    <text evidence="3">The sequence shown here is derived from an EMBL/GenBank/DDBJ whole genome shotgun (WGS) entry which is preliminary data.</text>
</comment>
<dbReference type="Pfam" id="PF00990">
    <property type="entry name" value="GGDEF"/>
    <property type="match status" value="1"/>
</dbReference>